<evidence type="ECO:0000313" key="7">
    <source>
        <dbReference type="Proteomes" id="UP000239494"/>
    </source>
</evidence>
<dbReference type="PRINTS" id="PR00039">
    <property type="entry name" value="HTHLYSR"/>
</dbReference>
<feature type="domain" description="HTH lysR-type" evidence="5">
    <location>
        <begin position="1"/>
        <end position="58"/>
    </location>
</feature>
<dbReference type="GO" id="GO:0032993">
    <property type="term" value="C:protein-DNA complex"/>
    <property type="evidence" value="ECO:0007669"/>
    <property type="project" value="TreeGrafter"/>
</dbReference>
<gene>
    <name evidence="6" type="ORF">CLV43_113267</name>
</gene>
<evidence type="ECO:0000313" key="6">
    <source>
        <dbReference type="EMBL" id="PRY35840.1"/>
    </source>
</evidence>
<evidence type="ECO:0000256" key="3">
    <source>
        <dbReference type="ARBA" id="ARBA00023125"/>
    </source>
</evidence>
<comment type="similarity">
    <text evidence="1">Belongs to the LysR transcriptional regulatory family.</text>
</comment>
<dbReference type="InterPro" id="IPR000847">
    <property type="entry name" value="LysR_HTH_N"/>
</dbReference>
<dbReference type="Pfam" id="PF00126">
    <property type="entry name" value="HTH_1"/>
    <property type="match status" value="1"/>
</dbReference>
<name>A0A2T0SR04_9PSEU</name>
<dbReference type="InterPro" id="IPR005119">
    <property type="entry name" value="LysR_subst-bd"/>
</dbReference>
<organism evidence="6 7">
    <name type="scientific">Umezawaea tangerina</name>
    <dbReference type="NCBI Taxonomy" id="84725"/>
    <lineage>
        <taxon>Bacteria</taxon>
        <taxon>Bacillati</taxon>
        <taxon>Actinomycetota</taxon>
        <taxon>Actinomycetes</taxon>
        <taxon>Pseudonocardiales</taxon>
        <taxon>Pseudonocardiaceae</taxon>
        <taxon>Umezawaea</taxon>
    </lineage>
</organism>
<dbReference type="RefSeq" id="WP_106193438.1">
    <property type="nucleotide sequence ID" value="NZ_PVTF01000013.1"/>
</dbReference>
<dbReference type="GO" id="GO:0003677">
    <property type="term" value="F:DNA binding"/>
    <property type="evidence" value="ECO:0007669"/>
    <property type="project" value="UniProtKB-KW"/>
</dbReference>
<keyword evidence="7" id="KW-1185">Reference proteome</keyword>
<dbReference type="EMBL" id="PVTF01000013">
    <property type="protein sequence ID" value="PRY35840.1"/>
    <property type="molecule type" value="Genomic_DNA"/>
</dbReference>
<dbReference type="Proteomes" id="UP000239494">
    <property type="component" value="Unassembled WGS sequence"/>
</dbReference>
<evidence type="ECO:0000256" key="2">
    <source>
        <dbReference type="ARBA" id="ARBA00023015"/>
    </source>
</evidence>
<dbReference type="Gene3D" id="1.10.10.10">
    <property type="entry name" value="Winged helix-like DNA-binding domain superfamily/Winged helix DNA-binding domain"/>
    <property type="match status" value="1"/>
</dbReference>
<dbReference type="OrthoDB" id="4140098at2"/>
<accession>A0A2T0SR04</accession>
<dbReference type="PANTHER" id="PTHR30346">
    <property type="entry name" value="TRANSCRIPTIONAL DUAL REGULATOR HCAR-RELATED"/>
    <property type="match status" value="1"/>
</dbReference>
<keyword evidence="4" id="KW-0804">Transcription</keyword>
<dbReference type="SUPFAM" id="SSF53850">
    <property type="entry name" value="Periplasmic binding protein-like II"/>
    <property type="match status" value="1"/>
</dbReference>
<sequence length="281" mass="30138">MESRPLRYFVAVAEELNFTRAAEKLGIAAPPLSRAIRKLEAELDVALFERTTHSVTLTPAGVVLLDQARIALEALEAAGQRARRAADPDPKLVLAVKADNAAGVLETILAAYAADPAAEPVAIRLCGREEHPRLLREGHADAALLYEPFDHTGLDTETIATEPRVVALSTAHPLARRAQATLADLEIPGFSAEHPTDLDRCLVDQSRRSNARDLPELLAHVEFGDLMTLLPTSIAARYPRPGIAYVPVVDASPAELVVAWPQQSRSLATAALVRAALSVVG</sequence>
<proteinExistence type="inferred from homology"/>
<dbReference type="FunFam" id="1.10.10.10:FF:000001">
    <property type="entry name" value="LysR family transcriptional regulator"/>
    <property type="match status" value="1"/>
</dbReference>
<reference evidence="6 7" key="1">
    <citation type="submission" date="2018-03" db="EMBL/GenBank/DDBJ databases">
        <title>Genomic Encyclopedia of Archaeal and Bacterial Type Strains, Phase II (KMG-II): from individual species to whole genera.</title>
        <authorList>
            <person name="Goeker M."/>
        </authorList>
    </citation>
    <scope>NUCLEOTIDE SEQUENCE [LARGE SCALE GENOMIC DNA]</scope>
    <source>
        <strain evidence="6 7">DSM 44720</strain>
    </source>
</reference>
<dbReference type="Pfam" id="PF03466">
    <property type="entry name" value="LysR_substrate"/>
    <property type="match status" value="1"/>
</dbReference>
<dbReference type="GO" id="GO:0003700">
    <property type="term" value="F:DNA-binding transcription factor activity"/>
    <property type="evidence" value="ECO:0007669"/>
    <property type="project" value="InterPro"/>
</dbReference>
<evidence type="ECO:0000256" key="1">
    <source>
        <dbReference type="ARBA" id="ARBA00009437"/>
    </source>
</evidence>
<dbReference type="Gene3D" id="3.40.190.10">
    <property type="entry name" value="Periplasmic binding protein-like II"/>
    <property type="match status" value="2"/>
</dbReference>
<keyword evidence="2" id="KW-0805">Transcription regulation</keyword>
<keyword evidence="3 6" id="KW-0238">DNA-binding</keyword>
<protein>
    <submittedName>
        <fullName evidence="6">DNA-binding transcriptional LysR family regulator</fullName>
    </submittedName>
</protein>
<evidence type="ECO:0000259" key="5">
    <source>
        <dbReference type="PROSITE" id="PS50931"/>
    </source>
</evidence>
<evidence type="ECO:0000256" key="4">
    <source>
        <dbReference type="ARBA" id="ARBA00023163"/>
    </source>
</evidence>
<dbReference type="SUPFAM" id="SSF46785">
    <property type="entry name" value="Winged helix' DNA-binding domain"/>
    <property type="match status" value="1"/>
</dbReference>
<dbReference type="AlphaFoldDB" id="A0A2T0SR04"/>
<comment type="caution">
    <text evidence="6">The sequence shown here is derived from an EMBL/GenBank/DDBJ whole genome shotgun (WGS) entry which is preliminary data.</text>
</comment>
<dbReference type="InterPro" id="IPR036390">
    <property type="entry name" value="WH_DNA-bd_sf"/>
</dbReference>
<dbReference type="InterPro" id="IPR036388">
    <property type="entry name" value="WH-like_DNA-bd_sf"/>
</dbReference>
<dbReference type="PANTHER" id="PTHR30346:SF0">
    <property type="entry name" value="HCA OPERON TRANSCRIPTIONAL ACTIVATOR HCAR"/>
    <property type="match status" value="1"/>
</dbReference>
<dbReference type="PROSITE" id="PS50931">
    <property type="entry name" value="HTH_LYSR"/>
    <property type="match status" value="1"/>
</dbReference>